<dbReference type="RefSeq" id="WP_009502989.1">
    <property type="nucleotide sequence ID" value="NZ_LIGK01000069.1"/>
</dbReference>
<reference evidence="2 3" key="1">
    <citation type="submission" date="2018-06" db="EMBL/GenBank/DDBJ databases">
        <title>Genomic Encyclopedia of Archaeal and Bacterial Type Strains, Phase II (KMG-II): from individual species to whole genera.</title>
        <authorList>
            <person name="Goeker M."/>
        </authorList>
    </citation>
    <scope>NUCLEOTIDE SEQUENCE [LARGE SCALE GENOMIC DNA]</scope>
    <source>
        <strain evidence="2 3">DSM 22011</strain>
    </source>
</reference>
<dbReference type="EMBL" id="QLMG01000057">
    <property type="protein sequence ID" value="RAK10428.1"/>
    <property type="molecule type" value="Genomic_DNA"/>
</dbReference>
<feature type="domain" description="Zinc-ribbon" evidence="1">
    <location>
        <begin position="4"/>
        <end position="37"/>
    </location>
</feature>
<protein>
    <recommendedName>
        <fullName evidence="1">Zinc-ribbon domain-containing protein</fullName>
    </recommendedName>
</protein>
<accession>A0A327XMT8</accession>
<evidence type="ECO:0000313" key="3">
    <source>
        <dbReference type="Proteomes" id="UP000249165"/>
    </source>
</evidence>
<feature type="domain" description="Zinc-ribbon" evidence="1">
    <location>
        <begin position="40"/>
        <end position="73"/>
    </location>
</feature>
<dbReference type="AlphaFoldDB" id="A0A327XMT8"/>
<organism evidence="2 3">
    <name type="scientific">Salipiger aestuarii</name>
    <dbReference type="NCBI Taxonomy" id="568098"/>
    <lineage>
        <taxon>Bacteria</taxon>
        <taxon>Pseudomonadati</taxon>
        <taxon>Pseudomonadota</taxon>
        <taxon>Alphaproteobacteria</taxon>
        <taxon>Rhodobacterales</taxon>
        <taxon>Roseobacteraceae</taxon>
        <taxon>Salipiger</taxon>
    </lineage>
</organism>
<dbReference type="InterPro" id="IPR011201">
    <property type="entry name" value="Zinc-ribbon_6_bact"/>
</dbReference>
<dbReference type="Proteomes" id="UP000249165">
    <property type="component" value="Unassembled WGS sequence"/>
</dbReference>
<gene>
    <name evidence="2" type="ORF">ATI53_105711</name>
</gene>
<dbReference type="OrthoDB" id="256753at2"/>
<keyword evidence="3" id="KW-1185">Reference proteome</keyword>
<proteinExistence type="predicted"/>
<dbReference type="Pfam" id="PF10005">
    <property type="entry name" value="Zn_ribbon_DZR_6"/>
    <property type="match status" value="2"/>
</dbReference>
<comment type="caution">
    <text evidence="2">The sequence shown here is derived from an EMBL/GenBank/DDBJ whole genome shotgun (WGS) entry which is preliminary data.</text>
</comment>
<dbReference type="PIRSF" id="PIRSF012641">
    <property type="entry name" value="UCP012641"/>
    <property type="match status" value="1"/>
</dbReference>
<dbReference type="Gene3D" id="3.40.390.70">
    <property type="match status" value="1"/>
</dbReference>
<evidence type="ECO:0000313" key="2">
    <source>
        <dbReference type="EMBL" id="RAK10428.1"/>
    </source>
</evidence>
<dbReference type="Pfam" id="PF15887">
    <property type="entry name" value="Peptidase_Mx"/>
    <property type="match status" value="1"/>
</dbReference>
<dbReference type="InterPro" id="IPR031321">
    <property type="entry name" value="UCP012641"/>
</dbReference>
<sequence>MQIFTCPNCGTDLYFRNTHCNCGAEVSFDPDSQTMLTQATPCSNRAAIGCNWIVEEDGYCRSCAMTETTPDLREGDNVGLWATAELSKRWMLANLMRWGWFTPSDKGMRPVFRMLSETTAKGEVDIIMGHADGIITINVTESSDAELARRQEDLGELYRTMLGHMRHETAHFLQLRLAEDPGFLTEFRARFGDERADYGKALERHYANTRPADDDHITSYATAHPHEDWAETVAHLLHLIDLVDSAAAGNLALPEGPEPGHDAYAATDTDHELTMAVDLSIAINHVNRAMDLSDLYPFVLPQGVRDKMGFVHGWLRNPGAIHSEAQRNSVAQ</sequence>
<name>A0A327XMT8_9RHOB</name>
<evidence type="ECO:0000259" key="1">
    <source>
        <dbReference type="Pfam" id="PF10005"/>
    </source>
</evidence>